<dbReference type="RefSeq" id="WP_117811297.1">
    <property type="nucleotide sequence ID" value="NZ_JAQEUV010000003.1"/>
</dbReference>
<protein>
    <submittedName>
        <fullName evidence="2">Helix-turn-helix transcriptional regulator</fullName>
    </submittedName>
</protein>
<dbReference type="EMBL" id="WDLT01000004">
    <property type="protein sequence ID" value="KAB5746987.1"/>
    <property type="molecule type" value="Genomic_DNA"/>
</dbReference>
<dbReference type="Pfam" id="PF13443">
    <property type="entry name" value="HTH_26"/>
    <property type="match status" value="1"/>
</dbReference>
<gene>
    <name evidence="2" type="ORF">GA752_05240</name>
</gene>
<proteinExistence type="predicted"/>
<name>A0A7J5MYM2_BIFAD</name>
<dbReference type="CDD" id="cd00093">
    <property type="entry name" value="HTH_XRE"/>
    <property type="match status" value="1"/>
</dbReference>
<sequence length="117" mass="12924">MSTTMQLPVASAPDVDYQSIAVRNMQMMLSVRGLKQVDLANYMGKNRQNMNRMIKTGMSWSFNDMAKAAQFFGVSIDTLMRTDLSQAELLGSNNKGGLPVADSISDGRLRRGWMLAA</sequence>
<dbReference type="Proteomes" id="UP000437631">
    <property type="component" value="Unassembled WGS sequence"/>
</dbReference>
<dbReference type="PROSITE" id="PS50943">
    <property type="entry name" value="HTH_CROC1"/>
    <property type="match status" value="1"/>
</dbReference>
<dbReference type="SUPFAM" id="SSF47413">
    <property type="entry name" value="lambda repressor-like DNA-binding domains"/>
    <property type="match status" value="1"/>
</dbReference>
<dbReference type="InterPro" id="IPR001387">
    <property type="entry name" value="Cro/C1-type_HTH"/>
</dbReference>
<evidence type="ECO:0000313" key="2">
    <source>
        <dbReference type="EMBL" id="KAB5746987.1"/>
    </source>
</evidence>
<dbReference type="AlphaFoldDB" id="A0A7J5MYM2"/>
<organism evidence="2 3">
    <name type="scientific">Bifidobacterium adolescentis</name>
    <dbReference type="NCBI Taxonomy" id="1680"/>
    <lineage>
        <taxon>Bacteria</taxon>
        <taxon>Bacillati</taxon>
        <taxon>Actinomycetota</taxon>
        <taxon>Actinomycetes</taxon>
        <taxon>Bifidobacteriales</taxon>
        <taxon>Bifidobacteriaceae</taxon>
        <taxon>Bifidobacterium</taxon>
    </lineage>
</organism>
<accession>A0A7J5MYM2</accession>
<feature type="domain" description="HTH cro/C1-type" evidence="1">
    <location>
        <begin position="32"/>
        <end position="79"/>
    </location>
</feature>
<reference evidence="2 3" key="1">
    <citation type="journal article" date="2019" name="Nat. Med.">
        <title>A library of human gut bacterial isolates paired with longitudinal multiomics data enables mechanistic microbiome research.</title>
        <authorList>
            <person name="Poyet M."/>
            <person name="Groussin M."/>
            <person name="Gibbons S.M."/>
            <person name="Avila-Pacheco J."/>
            <person name="Jiang X."/>
            <person name="Kearney S.M."/>
            <person name="Perrotta A.R."/>
            <person name="Berdy B."/>
            <person name="Zhao S."/>
            <person name="Lieberman T.D."/>
            <person name="Swanson P.K."/>
            <person name="Smith M."/>
            <person name="Roesemann S."/>
            <person name="Alexander J.E."/>
            <person name="Rich S.A."/>
            <person name="Livny J."/>
            <person name="Vlamakis H."/>
            <person name="Clish C."/>
            <person name="Bullock K."/>
            <person name="Deik A."/>
            <person name="Scott J."/>
            <person name="Pierce K.A."/>
            <person name="Xavier R.J."/>
            <person name="Alm E.J."/>
        </authorList>
    </citation>
    <scope>NUCLEOTIDE SEQUENCE [LARGE SCALE GENOMIC DNA]</scope>
    <source>
        <strain evidence="2 3">BIOML-A190</strain>
    </source>
</reference>
<dbReference type="GO" id="GO:0003677">
    <property type="term" value="F:DNA binding"/>
    <property type="evidence" value="ECO:0007669"/>
    <property type="project" value="InterPro"/>
</dbReference>
<dbReference type="Gene3D" id="1.10.260.40">
    <property type="entry name" value="lambda repressor-like DNA-binding domains"/>
    <property type="match status" value="1"/>
</dbReference>
<evidence type="ECO:0000313" key="3">
    <source>
        <dbReference type="Proteomes" id="UP000437631"/>
    </source>
</evidence>
<dbReference type="InterPro" id="IPR010982">
    <property type="entry name" value="Lambda_DNA-bd_dom_sf"/>
</dbReference>
<evidence type="ECO:0000259" key="1">
    <source>
        <dbReference type="PROSITE" id="PS50943"/>
    </source>
</evidence>
<comment type="caution">
    <text evidence="2">The sequence shown here is derived from an EMBL/GenBank/DDBJ whole genome shotgun (WGS) entry which is preliminary data.</text>
</comment>